<dbReference type="InterPro" id="IPR003329">
    <property type="entry name" value="Cytidylyl_trans"/>
</dbReference>
<proteinExistence type="predicted"/>
<dbReference type="AlphaFoldDB" id="A0A1I5YP50"/>
<protein>
    <submittedName>
        <fullName evidence="1">N-acylneuraminate cytidylyltransferase</fullName>
    </submittedName>
</protein>
<gene>
    <name evidence="1" type="ORF">SAMN04515674_12043</name>
</gene>
<reference evidence="1 2" key="1">
    <citation type="submission" date="2016-10" db="EMBL/GenBank/DDBJ databases">
        <authorList>
            <person name="de Groot N.N."/>
        </authorList>
    </citation>
    <scope>NUCLEOTIDE SEQUENCE [LARGE SCALE GENOMIC DNA]</scope>
    <source>
        <strain evidence="2">E92,LMG 26720,CCM 7988</strain>
    </source>
</reference>
<keyword evidence="1" id="KW-0808">Transferase</keyword>
<organism evidence="1 2">
    <name type="scientific">Pseudarcicella hirudinis</name>
    <dbReference type="NCBI Taxonomy" id="1079859"/>
    <lineage>
        <taxon>Bacteria</taxon>
        <taxon>Pseudomonadati</taxon>
        <taxon>Bacteroidota</taxon>
        <taxon>Cytophagia</taxon>
        <taxon>Cytophagales</taxon>
        <taxon>Flectobacillaceae</taxon>
        <taxon>Pseudarcicella</taxon>
    </lineage>
</organism>
<name>A0A1I5YP50_9BACT</name>
<dbReference type="PANTHER" id="PTHR21485:SF6">
    <property type="entry name" value="N-ACYLNEURAMINATE CYTIDYLYLTRANSFERASE-RELATED"/>
    <property type="match status" value="1"/>
</dbReference>
<dbReference type="OrthoDB" id="9805604at2"/>
<dbReference type="PANTHER" id="PTHR21485">
    <property type="entry name" value="HAD SUPERFAMILY MEMBERS CMAS AND KDSC"/>
    <property type="match status" value="1"/>
</dbReference>
<evidence type="ECO:0000313" key="2">
    <source>
        <dbReference type="Proteomes" id="UP000199306"/>
    </source>
</evidence>
<accession>A0A1I5YP50</accession>
<dbReference type="InterPro" id="IPR029044">
    <property type="entry name" value="Nucleotide-diphossugar_trans"/>
</dbReference>
<dbReference type="STRING" id="1079859.SAMN04515674_12043"/>
<dbReference type="Pfam" id="PF02348">
    <property type="entry name" value="CTP_transf_3"/>
    <property type="match status" value="1"/>
</dbReference>
<dbReference type="RefSeq" id="WP_092019617.1">
    <property type="nucleotide sequence ID" value="NZ_FOXH01000020.1"/>
</dbReference>
<dbReference type="EMBL" id="FOXH01000020">
    <property type="protein sequence ID" value="SFQ45890.1"/>
    <property type="molecule type" value="Genomic_DNA"/>
</dbReference>
<keyword evidence="1" id="KW-0548">Nucleotidyltransferase</keyword>
<dbReference type="Gene3D" id="3.90.550.10">
    <property type="entry name" value="Spore Coat Polysaccharide Biosynthesis Protein SpsA, Chain A"/>
    <property type="match status" value="1"/>
</dbReference>
<dbReference type="InterPro" id="IPR050793">
    <property type="entry name" value="CMP-NeuNAc_synthase"/>
</dbReference>
<dbReference type="Proteomes" id="UP000199306">
    <property type="component" value="Unassembled WGS sequence"/>
</dbReference>
<sequence length="231" mass="27047">MDNKVAFFLPTRKGSMRVVNKNTRPFSQFEGGLIENKVRQLVHSEKVDEILLSTNDEECIDIVNNLDINKDKIKIIERPEELCLDTTNLKDLIAYVPTITDARHILWGHVTTPLANGNDYDEAIGKYFEKLEEGYDSLLSVIEFKNFLLNAQAKVVNNTTSLPWPRTQDLETLYEINHVMFMTSREVYENQKNRIGNNPFLYVMNKVKSYDIDWEDDFKIAEMIYEKHYRL</sequence>
<keyword evidence="2" id="KW-1185">Reference proteome</keyword>
<dbReference type="SUPFAM" id="SSF53448">
    <property type="entry name" value="Nucleotide-diphospho-sugar transferases"/>
    <property type="match status" value="1"/>
</dbReference>
<dbReference type="GO" id="GO:0008781">
    <property type="term" value="F:N-acylneuraminate cytidylyltransferase activity"/>
    <property type="evidence" value="ECO:0007669"/>
    <property type="project" value="TreeGrafter"/>
</dbReference>
<evidence type="ECO:0000313" key="1">
    <source>
        <dbReference type="EMBL" id="SFQ45890.1"/>
    </source>
</evidence>